<feature type="domain" description="RNA polymerase Rpb1" evidence="10">
    <location>
        <begin position="94"/>
        <end position="173"/>
    </location>
</feature>
<dbReference type="InterPro" id="IPR045867">
    <property type="entry name" value="DNA-dir_RpoC_beta_prime"/>
</dbReference>
<accession>A0A1U6ZGA6</accession>
<dbReference type="Gene3D" id="1.10.150.390">
    <property type="match status" value="1"/>
</dbReference>
<evidence type="ECO:0000256" key="5">
    <source>
        <dbReference type="ARBA" id="ARBA00022723"/>
    </source>
</evidence>
<evidence type="ECO:0000256" key="3">
    <source>
        <dbReference type="ARBA" id="ARBA00022679"/>
    </source>
</evidence>
<name>A0A1U6ZGA6_9RHOD</name>
<evidence type="ECO:0000256" key="6">
    <source>
        <dbReference type="ARBA" id="ARBA00022833"/>
    </source>
</evidence>
<gene>
    <name evidence="11" type="primary">rpoC2</name>
</gene>
<dbReference type="AlphaFoldDB" id="A0A1U6ZGA6"/>
<reference evidence="11" key="1">
    <citation type="submission" date="2015-09" db="EMBL/GenBank/DDBJ databases">
        <authorList>
            <person name="Jackson K.R."/>
            <person name="Lunt B.L."/>
            <person name="Fisher J.N.B."/>
            <person name="Gardner A.V."/>
            <person name="Bailey M.E."/>
            <person name="Deus L.M."/>
            <person name="Earl A.S."/>
            <person name="Gibby P.D."/>
            <person name="Hartmann K.A."/>
            <person name="Liu J.E."/>
            <person name="Manci A.M."/>
            <person name="Nielsen D.A."/>
            <person name="Solomon M.B."/>
            <person name="Breakwell D.P."/>
            <person name="Burnett S.H."/>
            <person name="Grose J.H."/>
        </authorList>
    </citation>
    <scope>NUCLEOTIDE SEQUENCE</scope>
</reference>
<organism evidence="11">
    <name type="scientific">Pyropia endiviifolia</name>
    <dbReference type="NCBI Taxonomy" id="1699272"/>
    <lineage>
        <taxon>Eukaryota</taxon>
        <taxon>Rhodophyta</taxon>
        <taxon>Bangiophyceae</taxon>
        <taxon>Bangiales</taxon>
        <taxon>Bangiaceae</taxon>
        <taxon>Pyropia</taxon>
    </lineage>
</organism>
<evidence type="ECO:0000259" key="10">
    <source>
        <dbReference type="Pfam" id="PF05000"/>
    </source>
</evidence>
<evidence type="ECO:0000256" key="2">
    <source>
        <dbReference type="ARBA" id="ARBA00022478"/>
    </source>
</evidence>
<proteinExistence type="inferred from homology"/>
<dbReference type="Pfam" id="PF04983">
    <property type="entry name" value="RNA_pol_Rpb1_3"/>
    <property type="match status" value="1"/>
</dbReference>
<dbReference type="InterPro" id="IPR007066">
    <property type="entry name" value="RNA_pol_Rpb1_3"/>
</dbReference>
<evidence type="ECO:0000256" key="1">
    <source>
        <dbReference type="ARBA" id="ARBA00012418"/>
    </source>
</evidence>
<dbReference type="GO" id="GO:0006351">
    <property type="term" value="P:DNA-templated transcription"/>
    <property type="evidence" value="ECO:0007669"/>
    <property type="project" value="InterPro"/>
</dbReference>
<keyword evidence="3 11" id="KW-0808">Transferase</keyword>
<dbReference type="SUPFAM" id="SSF64484">
    <property type="entry name" value="beta and beta-prime subunits of DNA dependent RNA-polymerase"/>
    <property type="match status" value="1"/>
</dbReference>
<evidence type="ECO:0000256" key="7">
    <source>
        <dbReference type="ARBA" id="ARBA00023163"/>
    </source>
</evidence>
<feature type="domain" description="RNA polymerase Rpb1" evidence="9">
    <location>
        <begin position="175"/>
        <end position="507"/>
    </location>
</feature>
<dbReference type="InterPro" id="IPR007081">
    <property type="entry name" value="RNA_pol_Rpb1_5"/>
</dbReference>
<keyword evidence="2" id="KW-0240">DNA-directed RNA polymerase</keyword>
<dbReference type="EC" id="2.7.7.6" evidence="1"/>
<dbReference type="HAMAP" id="MF_01324">
    <property type="entry name" value="RNApol_bact_RpoC2"/>
    <property type="match status" value="1"/>
</dbReference>
<dbReference type="InterPro" id="IPR042102">
    <property type="entry name" value="RNA_pol_Rpb1_3_sf"/>
</dbReference>
<dbReference type="Gene3D" id="2.40.50.100">
    <property type="match status" value="1"/>
</dbReference>
<dbReference type="Pfam" id="PF05000">
    <property type="entry name" value="RNA_pol_Rpb1_4"/>
    <property type="match status" value="1"/>
</dbReference>
<geneLocation type="plastid" evidence="11"/>
<evidence type="ECO:0000313" key="11">
    <source>
        <dbReference type="EMBL" id="ALL97203.1"/>
    </source>
</evidence>
<feature type="domain" description="RNA polymerase Rpb1" evidence="9">
    <location>
        <begin position="1034"/>
        <end position="1084"/>
    </location>
</feature>
<dbReference type="EMBL" id="KT716756">
    <property type="protein sequence ID" value="ALL97203.1"/>
    <property type="molecule type" value="Genomic_DNA"/>
</dbReference>
<evidence type="ECO:0000256" key="4">
    <source>
        <dbReference type="ARBA" id="ARBA00022695"/>
    </source>
</evidence>
<dbReference type="InterPro" id="IPR007083">
    <property type="entry name" value="RNA_pol_Rpb1_4"/>
</dbReference>
<protein>
    <recommendedName>
        <fullName evidence="1">DNA-directed RNA polymerase</fullName>
        <ecNumber evidence="1">2.7.7.6</ecNumber>
    </recommendedName>
</protein>
<dbReference type="PANTHER" id="PTHR19376:SF68">
    <property type="entry name" value="DNA-DIRECTED RNA POLYMERASE SUBUNIT BETA"/>
    <property type="match status" value="1"/>
</dbReference>
<evidence type="ECO:0000259" key="8">
    <source>
        <dbReference type="Pfam" id="PF04983"/>
    </source>
</evidence>
<dbReference type="GO" id="GO:0003677">
    <property type="term" value="F:DNA binding"/>
    <property type="evidence" value="ECO:0007669"/>
    <property type="project" value="InterPro"/>
</dbReference>
<dbReference type="GO" id="GO:0046872">
    <property type="term" value="F:metal ion binding"/>
    <property type="evidence" value="ECO:0007669"/>
    <property type="project" value="UniProtKB-KW"/>
</dbReference>
<dbReference type="CDD" id="cd02655">
    <property type="entry name" value="RNAP_beta'_C"/>
    <property type="match status" value="1"/>
</dbReference>
<keyword evidence="11" id="KW-0934">Plastid</keyword>
<keyword evidence="4 11" id="KW-0548">Nucleotidyltransferase</keyword>
<keyword evidence="5" id="KW-0479">Metal-binding</keyword>
<dbReference type="GO" id="GO:0003899">
    <property type="term" value="F:DNA-directed RNA polymerase activity"/>
    <property type="evidence" value="ECO:0007669"/>
    <property type="project" value="UniProtKB-EC"/>
</dbReference>
<feature type="domain" description="RNA polymerase Rpb1" evidence="8">
    <location>
        <begin position="9"/>
        <end position="65"/>
    </location>
</feature>
<dbReference type="NCBIfam" id="TIGR02388">
    <property type="entry name" value="rpoC2_cyan"/>
    <property type="match status" value="1"/>
</dbReference>
<dbReference type="InterPro" id="IPR038120">
    <property type="entry name" value="Rpb1_funnel_sf"/>
</dbReference>
<dbReference type="GO" id="GO:0000428">
    <property type="term" value="C:DNA-directed RNA polymerase complex"/>
    <property type="evidence" value="ECO:0007669"/>
    <property type="project" value="UniProtKB-KW"/>
</dbReference>
<dbReference type="FunFam" id="1.10.150.390:FF:000002">
    <property type="entry name" value="DNA-directed RNA polymerase subunit beta"/>
    <property type="match status" value="1"/>
</dbReference>
<dbReference type="PANTHER" id="PTHR19376">
    <property type="entry name" value="DNA-DIRECTED RNA POLYMERASE"/>
    <property type="match status" value="1"/>
</dbReference>
<dbReference type="Gene3D" id="1.10.1790.20">
    <property type="match status" value="1"/>
</dbReference>
<dbReference type="Gene3D" id="1.10.132.30">
    <property type="match status" value="1"/>
</dbReference>
<sequence>MDNRRSLTQPSFSNKVIDKDELKNLIVWAFRNYGIARAANMADKLKDLGFHYATQAGISLSLEDLRIPPSKQSLLLGTIEEIKATETKYRRGEITAVERFQKVIDTWNNASESLKKEVIKYFKETDPLNAVYMMAFSGARGNISQVRQLVGMRGLMADPQGQIIDLPISSNFREGLTVTDYFISSYGARKGLVDTALRTADSGYLTRRLVDVSQDVIIREVDCKTNKGIILEDLVDTQKILINLEQALSGRVLAENVFHPDTNILIAHTKQDISPKLAKEITKAGIKKVLVRSPVTCNSKSSVCQYCYGWNLAHGRLVDLGEAVGIIAAQSIGEPGTQLTMRTFHTGGVFTGELAEQIYAPIDGQITDLDIESYTDVRTRHGEQALITKNPTQITIRSKKNQKSIINLSKGAILLVGDGKFVSQDQVIAESPRRNRLMTERAQKHVVSDLSGKICFSNLTVEETDNNQYTTRITKTGGLIWILSGEVYSISDSANIIVKKEDETVTGTILAQTELINHYAGEVRIRQNTNSSITNIQVITESIVIPGCYIYTDLINKKESYILETEKKQKFLFKAVPNQKIYNGYIVAELMSETYKTISGGIIKYLDLNVSKKRMGLEKDAYEILSPGYILWISEETHEINKDSSLLLVYNGDIIESGTELVKNVFSKSSGIVEIIQKDGIVREIIIKPGSIYKLSEAYSNNDKSRGFLRPGETLHNNISTDKLVYWEYIENEQTPYILIRPVIVYSIPETKSSLIDNLASQKPSQTKLKLVKRTPFRDGERVKSIEGVHLVTTNLVAEIEHNDDSLTSSIEFSAKESGNNYFDLRLSTFETLSIKSIDVNRSEKQQNQTRIIVENGEYIKPLTVVASTEIVAMNKGTVEEIYAEKNTNKRILIATSSDKKIFNIEGSKSQVSVGDWIRCGDFITENMTTLDSGQIIQVSSKSVTLRIARPYLVSQGAILHVDNNALIRRGETLAVLVFDRAKTGDIIQGLPRIEEILEARKKTDVLLNPHDILDASFNLYIECGLVLYEAARLSFQEIQLLLVKEVQLVYQSQGVNISDKHVEVIVRQMTSKVKIENGEETGYLPGELVELQKIEQTNKAMTLRNKLNASYRPVLLGITQASLNTESFISAASFQETTKVLTEAAISGKLDWLKGLKENVIIGRLIPAGTGFNTYDNNNRVSLEKKDSTPDTSIDNSVSSVRDDLDDIILDDRTARNYFSNKSKE</sequence>
<keyword evidence="6" id="KW-0862">Zinc</keyword>
<dbReference type="Gene3D" id="1.10.274.100">
    <property type="entry name" value="RNA polymerase Rpb1, domain 3"/>
    <property type="match status" value="1"/>
</dbReference>
<keyword evidence="7" id="KW-0804">Transcription</keyword>
<dbReference type="Pfam" id="PF04998">
    <property type="entry name" value="RNA_pol_Rpb1_5"/>
    <property type="match status" value="2"/>
</dbReference>
<dbReference type="InterPro" id="IPR012756">
    <property type="entry name" value="DNA-dir_RpoC2_beta_pp"/>
</dbReference>
<evidence type="ECO:0000259" key="9">
    <source>
        <dbReference type="Pfam" id="PF04998"/>
    </source>
</evidence>